<gene>
    <name evidence="3" type="ORF">OSC06_13100</name>
</gene>
<dbReference type="Pfam" id="PF02120">
    <property type="entry name" value="Flg_hook"/>
    <property type="match status" value="1"/>
</dbReference>
<evidence type="ECO:0000259" key="2">
    <source>
        <dbReference type="Pfam" id="PF02120"/>
    </source>
</evidence>
<feature type="domain" description="Flagellar hook-length control protein-like C-terminal" evidence="2">
    <location>
        <begin position="328"/>
        <end position="409"/>
    </location>
</feature>
<feature type="region of interest" description="Disordered" evidence="1">
    <location>
        <begin position="47"/>
        <end position="87"/>
    </location>
</feature>
<feature type="region of interest" description="Disordered" evidence="1">
    <location>
        <begin position="144"/>
        <end position="237"/>
    </location>
</feature>
<evidence type="ECO:0000313" key="4">
    <source>
        <dbReference type="Proteomes" id="UP001182247"/>
    </source>
</evidence>
<feature type="compositionally biased region" description="Polar residues" evidence="1">
    <location>
        <begin position="14"/>
        <end position="25"/>
    </location>
</feature>
<feature type="compositionally biased region" description="Polar residues" evidence="1">
    <location>
        <begin position="403"/>
        <end position="412"/>
    </location>
</feature>
<organism evidence="3 4">
    <name type="scientific">Morganella morganii</name>
    <name type="common">Proteus morganii</name>
    <dbReference type="NCBI Taxonomy" id="582"/>
    <lineage>
        <taxon>Bacteria</taxon>
        <taxon>Pseudomonadati</taxon>
        <taxon>Pseudomonadota</taxon>
        <taxon>Gammaproteobacteria</taxon>
        <taxon>Enterobacterales</taxon>
        <taxon>Morganellaceae</taxon>
        <taxon>Morganella</taxon>
    </lineage>
</organism>
<name>A0AAE4FF99_MORMO</name>
<evidence type="ECO:0000256" key="1">
    <source>
        <dbReference type="SAM" id="MobiDB-lite"/>
    </source>
</evidence>
<reference evidence="3" key="1">
    <citation type="submission" date="2023-02" db="EMBL/GenBank/DDBJ databases">
        <title>Detection, antimicrobial susceptibility and genomic characterization of NDM-producing species of Morganellaceae, Yersiniaceae, and Enterobacteriaceae other than Klebsiella.</title>
        <authorList>
            <person name="Camargo C.H."/>
            <person name="Sacchi C.T."/>
            <person name="Campos K.R."/>
        </authorList>
    </citation>
    <scope>NUCLEOTIDE SEQUENCE</scope>
    <source>
        <strain evidence="3">1189_21</strain>
    </source>
</reference>
<proteinExistence type="predicted"/>
<accession>A0AAE4FF99</accession>
<feature type="region of interest" description="Disordered" evidence="1">
    <location>
        <begin position="403"/>
        <end position="431"/>
    </location>
</feature>
<dbReference type="AlphaFoldDB" id="A0AAE4FF99"/>
<dbReference type="EMBL" id="JAPKIY010000019">
    <property type="protein sequence ID" value="MDS0898911.1"/>
    <property type="molecule type" value="Genomic_DNA"/>
</dbReference>
<evidence type="ECO:0000313" key="3">
    <source>
        <dbReference type="EMBL" id="MDS0898911.1"/>
    </source>
</evidence>
<dbReference type="RefSeq" id="WP_225973366.1">
    <property type="nucleotide sequence ID" value="NZ_CAXOML010000012.1"/>
</dbReference>
<protein>
    <submittedName>
        <fullName evidence="3">Flagellar hook-length control protein FliK</fullName>
    </submittedName>
</protein>
<dbReference type="Proteomes" id="UP001182247">
    <property type="component" value="Unassembled WGS sequence"/>
</dbReference>
<feature type="region of interest" description="Disordered" evidence="1">
    <location>
        <begin position="1"/>
        <end position="35"/>
    </location>
</feature>
<comment type="caution">
    <text evidence="3">The sequence shown here is derived from an EMBL/GenBank/DDBJ whole genome shotgun (WGS) entry which is preliminary data.</text>
</comment>
<dbReference type="InterPro" id="IPR038610">
    <property type="entry name" value="FliK-like_C_sf"/>
</dbReference>
<feature type="compositionally biased region" description="Basic and acidic residues" evidence="1">
    <location>
        <begin position="144"/>
        <end position="166"/>
    </location>
</feature>
<dbReference type="InterPro" id="IPR052563">
    <property type="entry name" value="FliK"/>
</dbReference>
<keyword evidence="3" id="KW-0966">Cell projection</keyword>
<dbReference type="PANTHER" id="PTHR37533">
    <property type="entry name" value="FLAGELLAR HOOK-LENGTH CONTROL PROTEIN"/>
    <property type="match status" value="1"/>
</dbReference>
<feature type="compositionally biased region" description="Basic and acidic residues" evidence="1">
    <location>
        <begin position="200"/>
        <end position="211"/>
    </location>
</feature>
<dbReference type="Gene3D" id="3.30.750.140">
    <property type="match status" value="1"/>
</dbReference>
<dbReference type="PANTHER" id="PTHR37533:SF2">
    <property type="entry name" value="FLAGELLAR HOOK-LENGTH CONTROL PROTEIN"/>
    <property type="match status" value="1"/>
</dbReference>
<keyword evidence="3" id="KW-0969">Cilium</keyword>
<sequence length="460" mass="48768">MENPLMDVNAGTKVVSSADNALNKQESPRAEDAQATALPFQAVMDAQQPRPEKPAKAVHAVKQTRNDTAAHKQAAEGKAVSAQEKQTGADTMAQLNFSRRLAGDAAAPELDAKLLTSGDDAPALPQTEGETDNALLAALKERLSGRDSRAAEKPAADTKLQIDDSGKNVTKTTELPEDILAKTGNKPLITDENNDARTLFTDDKSKPRVDQPRFSLTDAQKPDPKALPEDFLPLNKKSADTSVPLSLTSATDTTGADNSKSAFSIKTESSAFQTVTAPGSHTAVQSPVLMPAAAQSTAAQTNAPVAQPSMQLTAQLGSELWQQQVSQNMIYFSRQGLQQAQLRLHPEELGSLNIHLKIEDNQAVMHFVSPHSHVRAAMESMMPVLRNALQESGIHLAQSSVGQEYHGNQQGSGDDRHSGGSADGITSAGSISGVNVSTDTLVRPSALHDARARGGIDTFA</sequence>
<dbReference type="CDD" id="cd17470">
    <property type="entry name" value="T3SS_Flik_C"/>
    <property type="match status" value="1"/>
</dbReference>
<keyword evidence="3" id="KW-0282">Flagellum</keyword>
<dbReference type="InterPro" id="IPR021136">
    <property type="entry name" value="Flagellar_hook_control-like_C"/>
</dbReference>
<feature type="compositionally biased region" description="Basic and acidic residues" evidence="1">
    <location>
        <begin position="64"/>
        <end position="75"/>
    </location>
</feature>